<comment type="caution">
    <text evidence="1">The sequence shown here is derived from an EMBL/GenBank/DDBJ whole genome shotgun (WGS) entry which is preliminary data.</text>
</comment>
<sequence>MSVCSTGFYRHVVLKKPWPKIPSLKELCYAKYLETDNSVHSLVNQCPFHQFPLLYDFVKNKIWYIIVHQQQIEGIFNKWDLKTHPNMTNSIQQAIMRLAVAKMDEIQVTGEQLRDIRKENRIAYKPQDSALLIQSDRQREQETDICLNNYL</sequence>
<evidence type="ECO:0000313" key="1">
    <source>
        <dbReference type="EMBL" id="CAG8520875.1"/>
    </source>
</evidence>
<dbReference type="EMBL" id="CAJVPS010001026">
    <property type="protein sequence ID" value="CAG8520875.1"/>
    <property type="molecule type" value="Genomic_DNA"/>
</dbReference>
<dbReference type="AlphaFoldDB" id="A0A9N9A5Z2"/>
<name>A0A9N9A5Z2_9GLOM</name>
<protein>
    <submittedName>
        <fullName evidence="1">9590_t:CDS:1</fullName>
    </submittedName>
</protein>
<reference evidence="1" key="1">
    <citation type="submission" date="2021-06" db="EMBL/GenBank/DDBJ databases">
        <authorList>
            <person name="Kallberg Y."/>
            <person name="Tangrot J."/>
            <person name="Rosling A."/>
        </authorList>
    </citation>
    <scope>NUCLEOTIDE SEQUENCE</scope>
    <source>
        <strain evidence="1">FL130A</strain>
    </source>
</reference>
<keyword evidence="2" id="KW-1185">Reference proteome</keyword>
<accession>A0A9N9A5Z2</accession>
<dbReference type="OrthoDB" id="2438105at2759"/>
<dbReference type="Proteomes" id="UP000789508">
    <property type="component" value="Unassembled WGS sequence"/>
</dbReference>
<organism evidence="1 2">
    <name type="scientific">Ambispora leptoticha</name>
    <dbReference type="NCBI Taxonomy" id="144679"/>
    <lineage>
        <taxon>Eukaryota</taxon>
        <taxon>Fungi</taxon>
        <taxon>Fungi incertae sedis</taxon>
        <taxon>Mucoromycota</taxon>
        <taxon>Glomeromycotina</taxon>
        <taxon>Glomeromycetes</taxon>
        <taxon>Archaeosporales</taxon>
        <taxon>Ambisporaceae</taxon>
        <taxon>Ambispora</taxon>
    </lineage>
</organism>
<proteinExistence type="predicted"/>
<evidence type="ECO:0000313" key="2">
    <source>
        <dbReference type="Proteomes" id="UP000789508"/>
    </source>
</evidence>
<gene>
    <name evidence="1" type="ORF">ALEPTO_LOCUS4459</name>
</gene>